<dbReference type="EMBL" id="OQ890324">
    <property type="protein sequence ID" value="WLJ26268.1"/>
    <property type="molecule type" value="Genomic_DNA"/>
</dbReference>
<organism evidence="1">
    <name type="scientific">Firmicutes phage HS16</name>
    <dbReference type="NCBI Taxonomy" id="3056394"/>
    <lineage>
        <taxon>Viruses</taxon>
    </lineage>
</organism>
<name>A0AA49X386_9VIRU</name>
<accession>A0AA49X386</accession>
<sequence>MLMQYKLFAIYKLSISSKINFSIKKIGQN</sequence>
<proteinExistence type="predicted"/>
<evidence type="ECO:0000313" key="1">
    <source>
        <dbReference type="EMBL" id="WLJ26268.1"/>
    </source>
</evidence>
<reference evidence="1" key="1">
    <citation type="submission" date="2023-04" db="EMBL/GenBank/DDBJ databases">
        <title>The human skin virome in hidradenitis suppurativa patients.</title>
        <authorList>
            <person name="Jansen D."/>
        </authorList>
    </citation>
    <scope>NUCLEOTIDE SEQUENCE</scope>
    <source>
        <strain evidence="1">VC4_HSPhageA</strain>
    </source>
</reference>
<protein>
    <submittedName>
        <fullName evidence="1">Uncharacterized protein</fullName>
    </submittedName>
</protein>